<reference evidence="1" key="1">
    <citation type="journal article" date="2019" name="Genomics">
        <title>Genome sequence analysis and organization of the Hyphantria cunea granulovirus (HycuGV-Hc1) from Turkey.</title>
        <authorList>
            <person name="Gencer D."/>
            <person name="Bayramoglu Z."/>
            <person name="Nalcacioglu R."/>
            <person name="Demirbag Z."/>
            <person name="Demir I."/>
        </authorList>
    </citation>
    <scope>NUCLEOTIDE SEQUENCE</scope>
    <source>
        <strain evidence="1">Hc1</strain>
    </source>
</reference>
<evidence type="ECO:0000313" key="2">
    <source>
        <dbReference type="Proteomes" id="UP000831479"/>
    </source>
</evidence>
<accession>A0AAF1D2A2</accession>
<sequence>MFRQFINACFDHNCLQKFKFNYGDNVFRKHKITEICVPAYLENCNDWMSYLHNVVAKIGEQRWFEATCDLYGTPDETYCVVHYNGWLDVVVKTKNTTVRIKNSGPSDTSLDIFWASLVDYATSFKNVRQHDENLHNLKSLFMAAIWFYLCESDEGFQHIVVSYNDYRTPFYYVH</sequence>
<protein>
    <submittedName>
        <fullName evidence="1">AgseGVORF98-like protein</fullName>
    </submittedName>
</protein>
<dbReference type="Proteomes" id="UP000831479">
    <property type="component" value="Segment"/>
</dbReference>
<organism evidence="1 2">
    <name type="scientific">Hyphantria cunea granulovirus</name>
    <dbReference type="NCBI Taxonomy" id="307448"/>
    <lineage>
        <taxon>Viruses</taxon>
        <taxon>Viruses incertae sedis</taxon>
        <taxon>Naldaviricetes</taxon>
        <taxon>Lefavirales</taxon>
        <taxon>Baculoviridae</taxon>
        <taxon>Betabaculovirus</taxon>
        <taxon>Betabaculovirus hycuneae</taxon>
    </lineage>
</organism>
<evidence type="ECO:0000313" key="1">
    <source>
        <dbReference type="EMBL" id="QBQ01648.1"/>
    </source>
</evidence>
<gene>
    <name evidence="1" type="ORF">HycuGV_00095</name>
</gene>
<dbReference type="EMBL" id="MH923363">
    <property type="protein sequence ID" value="QBQ01648.1"/>
    <property type="molecule type" value="Genomic_DNA"/>
</dbReference>
<proteinExistence type="predicted"/>
<name>A0AAF1D2A2_9BBAC</name>
<keyword evidence="2" id="KW-1185">Reference proteome</keyword>